<reference evidence="8 9" key="1">
    <citation type="journal article" date="2014" name="Nat. Genet.">
        <title>Genome and transcriptome of the porcine whipworm Trichuris suis.</title>
        <authorList>
            <person name="Jex A.R."/>
            <person name="Nejsum P."/>
            <person name="Schwarz E.M."/>
            <person name="Hu L."/>
            <person name="Young N.D."/>
            <person name="Hall R.S."/>
            <person name="Korhonen P.K."/>
            <person name="Liao S."/>
            <person name="Thamsborg S."/>
            <person name="Xia J."/>
            <person name="Xu P."/>
            <person name="Wang S."/>
            <person name="Scheerlinck J.P."/>
            <person name="Hofmann A."/>
            <person name="Sternberg P.W."/>
            <person name="Wang J."/>
            <person name="Gasser R.B."/>
        </authorList>
    </citation>
    <scope>NUCLEOTIDE SEQUENCE [LARGE SCALE GENOMIC DNA]</scope>
    <source>
        <strain evidence="8">DCEP-RM93F</strain>
        <strain evidence="7">DCEP-RM93M</strain>
    </source>
</reference>
<evidence type="ECO:0000256" key="2">
    <source>
        <dbReference type="ARBA" id="ARBA00022692"/>
    </source>
</evidence>
<accession>A0A085N6Q7</accession>
<name>A0A085N6Q7_9BILA</name>
<dbReference type="InterPro" id="IPR053071">
    <property type="entry name" value="GPCR1-related_rcpt"/>
</dbReference>
<organism evidence="8">
    <name type="scientific">Trichuris suis</name>
    <name type="common">pig whipworm</name>
    <dbReference type="NCBI Taxonomy" id="68888"/>
    <lineage>
        <taxon>Eukaryota</taxon>
        <taxon>Metazoa</taxon>
        <taxon>Ecdysozoa</taxon>
        <taxon>Nematoda</taxon>
        <taxon>Enoplea</taxon>
        <taxon>Dorylaimia</taxon>
        <taxon>Trichinellida</taxon>
        <taxon>Trichuridae</taxon>
        <taxon>Trichuris</taxon>
    </lineage>
</organism>
<dbReference type="InterPro" id="IPR017452">
    <property type="entry name" value="GPCR_Rhodpsn_7TM"/>
</dbReference>
<dbReference type="Pfam" id="PF00001">
    <property type="entry name" value="7tm_1"/>
    <property type="match status" value="1"/>
</dbReference>
<gene>
    <name evidence="7" type="ORF">M513_06976</name>
    <name evidence="8" type="ORF">M514_06976</name>
</gene>
<feature type="transmembrane region" description="Helical" evidence="5">
    <location>
        <begin position="54"/>
        <end position="74"/>
    </location>
</feature>
<comment type="subcellular location">
    <subcellularLocation>
        <location evidence="1">Membrane</location>
    </subcellularLocation>
</comment>
<feature type="transmembrane region" description="Helical" evidence="5">
    <location>
        <begin position="112"/>
        <end position="135"/>
    </location>
</feature>
<dbReference type="PANTHER" id="PTHR47023:SF1">
    <property type="entry name" value="SEX PEPTIDE RECEPTOR"/>
    <property type="match status" value="1"/>
</dbReference>
<feature type="transmembrane region" description="Helical" evidence="5">
    <location>
        <begin position="80"/>
        <end position="100"/>
    </location>
</feature>
<evidence type="ECO:0000256" key="5">
    <source>
        <dbReference type="SAM" id="Phobius"/>
    </source>
</evidence>
<dbReference type="Proteomes" id="UP000030764">
    <property type="component" value="Unassembled WGS sequence"/>
</dbReference>
<keyword evidence="4 5" id="KW-0472">Membrane</keyword>
<feature type="transmembrane region" description="Helical" evidence="5">
    <location>
        <begin position="304"/>
        <end position="328"/>
    </location>
</feature>
<dbReference type="InterPro" id="IPR000276">
    <property type="entry name" value="GPCR_Rhodpsn"/>
</dbReference>
<dbReference type="PANTHER" id="PTHR47023">
    <property type="entry name" value="SEX PEPTIDE RECEPTOR"/>
    <property type="match status" value="1"/>
</dbReference>
<feature type="transmembrane region" description="Helical" evidence="5">
    <location>
        <begin position="348"/>
        <end position="370"/>
    </location>
</feature>
<evidence type="ECO:0000256" key="4">
    <source>
        <dbReference type="ARBA" id="ARBA00023136"/>
    </source>
</evidence>
<feature type="transmembrane region" description="Helical" evidence="5">
    <location>
        <begin position="200"/>
        <end position="220"/>
    </location>
</feature>
<keyword evidence="3 5" id="KW-1133">Transmembrane helix</keyword>
<keyword evidence="9" id="KW-1185">Reference proteome</keyword>
<proteinExistence type="predicted"/>
<evidence type="ECO:0000259" key="6">
    <source>
        <dbReference type="PROSITE" id="PS50262"/>
    </source>
</evidence>
<sequence>MLLLDRSEKMRSARLQTGRAMVQTQARMASHEPLCLECHLCKANLAVLYCLTKLNLFFSEALVNISMIVPLNVALPCYGYIIPVVVLVTVVTNTLITIVLSDKSLNTKTNQILLSMAVTEMLTGLSSLPWFVYYYTLRGYEEDTMHGMPPIWCTLHRFLSEILPRAFHTAAIWLTVLLSMRRYCTVSTILLRRSGKGVPVKIPIVLICVAAALLELPMVFSRHTSSVRADNRTYCVQRLASWVSVIGPTKFFIGSVWFNVVFVHAGPCILLVIYTGLLIRFILKRAKRRRFTSSLRQPTRYHSNAQMLAIILCIFLATEIPAVVIYIMHVLHLTFKIIPPRRYHAMNIALILRNVLIVAFCPLNLVVYLLMSERFRKVSRELLLQTFAKALLLVPGHRGWRSSTPTYLKACQTNQRVSKSASAPQLAHRYSSLIISDMEDFK</sequence>
<feature type="domain" description="G-protein coupled receptors family 1 profile" evidence="6">
    <location>
        <begin position="91"/>
        <end position="368"/>
    </location>
</feature>
<dbReference type="EMBL" id="KL363231">
    <property type="protein sequence ID" value="KFD52131.1"/>
    <property type="molecule type" value="Genomic_DNA"/>
</dbReference>
<dbReference type="EMBL" id="KL367543">
    <property type="protein sequence ID" value="KFD65153.1"/>
    <property type="molecule type" value="Genomic_DNA"/>
</dbReference>
<dbReference type="CDD" id="cd14978">
    <property type="entry name" value="7tmA_FMRFamide_R-like"/>
    <property type="match status" value="1"/>
</dbReference>
<evidence type="ECO:0000313" key="9">
    <source>
        <dbReference type="Proteomes" id="UP000030764"/>
    </source>
</evidence>
<dbReference type="Proteomes" id="UP000030758">
    <property type="component" value="Unassembled WGS sequence"/>
</dbReference>
<dbReference type="GO" id="GO:0004930">
    <property type="term" value="F:G protein-coupled receptor activity"/>
    <property type="evidence" value="ECO:0007669"/>
    <property type="project" value="InterPro"/>
</dbReference>
<dbReference type="PRINTS" id="PR00237">
    <property type="entry name" value="GPCRRHODOPSN"/>
</dbReference>
<feature type="transmembrane region" description="Helical" evidence="5">
    <location>
        <begin position="256"/>
        <end position="283"/>
    </location>
</feature>
<dbReference type="PROSITE" id="PS50262">
    <property type="entry name" value="G_PROTEIN_RECEP_F1_2"/>
    <property type="match status" value="1"/>
</dbReference>
<dbReference type="AlphaFoldDB" id="A0A085N6Q7"/>
<evidence type="ECO:0000313" key="8">
    <source>
        <dbReference type="EMBL" id="KFD65153.1"/>
    </source>
</evidence>
<keyword evidence="2 5" id="KW-0812">Transmembrane</keyword>
<protein>
    <recommendedName>
        <fullName evidence="6">G-protein coupled receptors family 1 profile domain-containing protein</fullName>
    </recommendedName>
</protein>
<evidence type="ECO:0000313" key="7">
    <source>
        <dbReference type="EMBL" id="KFD52131.1"/>
    </source>
</evidence>
<feature type="transmembrane region" description="Helical" evidence="5">
    <location>
        <begin position="162"/>
        <end position="180"/>
    </location>
</feature>
<dbReference type="GO" id="GO:0016020">
    <property type="term" value="C:membrane"/>
    <property type="evidence" value="ECO:0007669"/>
    <property type="project" value="UniProtKB-SubCell"/>
</dbReference>
<dbReference type="Gene3D" id="1.20.1070.10">
    <property type="entry name" value="Rhodopsin 7-helix transmembrane proteins"/>
    <property type="match status" value="1"/>
</dbReference>
<evidence type="ECO:0000256" key="3">
    <source>
        <dbReference type="ARBA" id="ARBA00022989"/>
    </source>
</evidence>
<dbReference type="SUPFAM" id="SSF81321">
    <property type="entry name" value="Family A G protein-coupled receptor-like"/>
    <property type="match status" value="1"/>
</dbReference>
<evidence type="ECO:0000256" key="1">
    <source>
        <dbReference type="ARBA" id="ARBA00004370"/>
    </source>
</evidence>